<gene>
    <name evidence="2" type="ORF">LZ012_13320</name>
</gene>
<protein>
    <recommendedName>
        <fullName evidence="4">DUF3311 domain-containing protein</fullName>
    </recommendedName>
</protein>
<evidence type="ECO:0008006" key="4">
    <source>
        <dbReference type="Google" id="ProtNLM"/>
    </source>
</evidence>
<evidence type="ECO:0000313" key="2">
    <source>
        <dbReference type="EMBL" id="MCG2577970.1"/>
    </source>
</evidence>
<name>A0ABS9K4G3_9RHOO</name>
<dbReference type="EMBL" id="JAKLTN010000002">
    <property type="protein sequence ID" value="MCG2577970.1"/>
    <property type="molecule type" value="Genomic_DNA"/>
</dbReference>
<keyword evidence="1" id="KW-0472">Membrane</keyword>
<keyword evidence="3" id="KW-1185">Reference proteome</keyword>
<evidence type="ECO:0000313" key="3">
    <source>
        <dbReference type="Proteomes" id="UP001165384"/>
    </source>
</evidence>
<dbReference type="Proteomes" id="UP001165384">
    <property type="component" value="Unassembled WGS sequence"/>
</dbReference>
<accession>A0ABS9K4G3</accession>
<sequence>MKRASPTRQRLAALGLLGIPLLTYPLLSLPGGSLDGIPASYLYLFGVWAGLIGLAAWVAEGRGK</sequence>
<proteinExistence type="predicted"/>
<organism evidence="2 3">
    <name type="scientific">Dechloromonas hankyongensis</name>
    <dbReference type="NCBI Taxonomy" id="2908002"/>
    <lineage>
        <taxon>Bacteria</taxon>
        <taxon>Pseudomonadati</taxon>
        <taxon>Pseudomonadota</taxon>
        <taxon>Betaproteobacteria</taxon>
        <taxon>Rhodocyclales</taxon>
        <taxon>Azonexaceae</taxon>
        <taxon>Dechloromonas</taxon>
    </lineage>
</organism>
<comment type="caution">
    <text evidence="2">The sequence shown here is derived from an EMBL/GenBank/DDBJ whole genome shotgun (WGS) entry which is preliminary data.</text>
</comment>
<dbReference type="RefSeq" id="WP_275711295.1">
    <property type="nucleotide sequence ID" value="NZ_JAKLTN010000002.1"/>
</dbReference>
<evidence type="ECO:0000256" key="1">
    <source>
        <dbReference type="SAM" id="Phobius"/>
    </source>
</evidence>
<keyword evidence="1" id="KW-1133">Transmembrane helix</keyword>
<keyword evidence="1" id="KW-0812">Transmembrane</keyword>
<reference evidence="2" key="1">
    <citation type="submission" date="2022-01" db="EMBL/GenBank/DDBJ databases">
        <authorList>
            <person name="Jo J.-H."/>
            <person name="Im W.-T."/>
        </authorList>
    </citation>
    <scope>NUCLEOTIDE SEQUENCE</scope>
    <source>
        <strain evidence="2">XY25</strain>
    </source>
</reference>
<feature type="transmembrane region" description="Helical" evidence="1">
    <location>
        <begin position="40"/>
        <end position="59"/>
    </location>
</feature>